<feature type="transmembrane region" description="Helical" evidence="1">
    <location>
        <begin position="65"/>
        <end position="86"/>
    </location>
</feature>
<dbReference type="InterPro" id="IPR046291">
    <property type="entry name" value="DUF6328"/>
</dbReference>
<reference evidence="2 3" key="1">
    <citation type="journal article" date="2016" name="Genome Announc.">
        <title>Complete Genome Sequence of Aurantimicrobium minutum Type Strain KNCT, a Planktonic Ultramicrobacterium Isolated from River Water.</title>
        <authorList>
            <person name="Nakai R."/>
            <person name="Fujisawa T."/>
            <person name="Nakamura Y."/>
            <person name="Nishide H."/>
            <person name="Uchiyama I."/>
            <person name="Baba T."/>
            <person name="Toyoda A."/>
            <person name="Fujiyama A."/>
            <person name="Naganuma T."/>
            <person name="Niki H."/>
        </authorList>
    </citation>
    <scope>NUCLEOTIDE SEQUENCE [LARGE SCALE GENOMIC DNA]</scope>
    <source>
        <strain evidence="2 3">KNC</strain>
    </source>
</reference>
<name>A0A173LWV0_9MICO</name>
<dbReference type="KEGG" id="amin:AUMI_18280"/>
<dbReference type="EMBL" id="AP017457">
    <property type="protein sequence ID" value="BAU99370.1"/>
    <property type="molecule type" value="Genomic_DNA"/>
</dbReference>
<dbReference type="Pfam" id="PF19853">
    <property type="entry name" value="DUF6328"/>
    <property type="match status" value="1"/>
</dbReference>
<feature type="transmembrane region" description="Helical" evidence="1">
    <location>
        <begin position="106"/>
        <end position="131"/>
    </location>
</feature>
<evidence type="ECO:0000313" key="2">
    <source>
        <dbReference type="EMBL" id="BAU99370.1"/>
    </source>
</evidence>
<keyword evidence="1" id="KW-1133">Transmembrane helix</keyword>
<dbReference type="AlphaFoldDB" id="A0A173LWV0"/>
<keyword evidence="1" id="KW-0472">Membrane</keyword>
<protein>
    <submittedName>
        <fullName evidence="2">Membrane protein CrgA</fullName>
    </submittedName>
</protein>
<dbReference type="RefSeq" id="WP_096381689.1">
    <property type="nucleotide sequence ID" value="NZ_AP017457.1"/>
</dbReference>
<sequence length="163" mass="18032">MTNISRSNYDPEVEESEYDRLERRWTEQLSELRVTQAGTQIMMGFLLTLSFQPSFETISLFERNLYLSLVITATLATVLAIAPVSFHRILFGHPGAKARVVSITQVLLRLTLILVALVLSGTVALIFNMVLGTTAGIIGGICAVVTITTIWIALPITVLRKLR</sequence>
<evidence type="ECO:0000313" key="3">
    <source>
        <dbReference type="Proteomes" id="UP000243847"/>
    </source>
</evidence>
<proteinExistence type="predicted"/>
<dbReference type="Proteomes" id="UP000243847">
    <property type="component" value="Chromosome sequence1"/>
</dbReference>
<organism evidence="2 3">
    <name type="scientific">Aurantimicrobium minutum</name>
    <dbReference type="NCBI Taxonomy" id="708131"/>
    <lineage>
        <taxon>Bacteria</taxon>
        <taxon>Bacillati</taxon>
        <taxon>Actinomycetota</taxon>
        <taxon>Actinomycetes</taxon>
        <taxon>Micrococcales</taxon>
        <taxon>Microbacteriaceae</taxon>
        <taxon>Aurantimicrobium</taxon>
    </lineage>
</organism>
<feature type="transmembrane region" description="Helical" evidence="1">
    <location>
        <begin position="137"/>
        <end position="159"/>
    </location>
</feature>
<accession>A0A173LWV0</accession>
<dbReference type="OrthoDB" id="3625784at2"/>
<evidence type="ECO:0000256" key="1">
    <source>
        <dbReference type="SAM" id="Phobius"/>
    </source>
</evidence>
<dbReference type="GeneID" id="80452021"/>
<gene>
    <name evidence="2" type="ORF">AUMI_18280</name>
</gene>
<keyword evidence="1" id="KW-0812">Transmembrane</keyword>